<protein>
    <submittedName>
        <fullName evidence="2">Putative plasmid maintenance system antidote protein, XRE family</fullName>
    </submittedName>
</protein>
<dbReference type="PROSITE" id="PS50943">
    <property type="entry name" value="HTH_CROC1"/>
    <property type="match status" value="1"/>
</dbReference>
<dbReference type="HOGENOM" id="CLU_055824_0_0_5"/>
<reference evidence="3" key="1">
    <citation type="submission" date="2006-12" db="EMBL/GenBank/DDBJ databases">
        <title>Complete sequence of chromosome 2 of Paracoccus denitrificans PD1222.</title>
        <authorList>
            <person name="Copeland A."/>
            <person name="Lucas S."/>
            <person name="Lapidus A."/>
            <person name="Barry K."/>
            <person name="Detter J.C."/>
            <person name="Glavina del Rio T."/>
            <person name="Hammon N."/>
            <person name="Israni S."/>
            <person name="Dalin E."/>
            <person name="Tice H."/>
            <person name="Pitluck S."/>
            <person name="Munk A.C."/>
            <person name="Brettin T."/>
            <person name="Bruce D."/>
            <person name="Han C."/>
            <person name="Tapia R."/>
            <person name="Gilna P."/>
            <person name="Schmutz J."/>
            <person name="Larimer F."/>
            <person name="Land M."/>
            <person name="Hauser L."/>
            <person name="Kyrpides N."/>
            <person name="Lykidis A."/>
            <person name="Spiro S."/>
            <person name="Richardson D.J."/>
            <person name="Moir J.W.B."/>
            <person name="Ferguson S.J."/>
            <person name="van Spanning R.J.M."/>
            <person name="Richardson P."/>
        </authorList>
    </citation>
    <scope>NUCLEOTIDE SEQUENCE [LARGE SCALE GENOMIC DNA]</scope>
    <source>
        <strain evidence="3">Pd 1222</strain>
    </source>
</reference>
<dbReference type="EMBL" id="CP000490">
    <property type="protein sequence ID" value="ABL71406.1"/>
    <property type="molecule type" value="Genomic_DNA"/>
</dbReference>
<organism evidence="2 3">
    <name type="scientific">Paracoccus denitrificans (strain Pd 1222)</name>
    <dbReference type="NCBI Taxonomy" id="318586"/>
    <lineage>
        <taxon>Bacteria</taxon>
        <taxon>Pseudomonadati</taxon>
        <taxon>Pseudomonadota</taxon>
        <taxon>Alphaproteobacteria</taxon>
        <taxon>Rhodobacterales</taxon>
        <taxon>Paracoccaceae</taxon>
        <taxon>Paracoccus</taxon>
    </lineage>
</organism>
<dbReference type="EnsemblBacteria" id="ABL71406">
    <property type="protein sequence ID" value="ABL71406"/>
    <property type="gene ID" value="Pden_3332"/>
</dbReference>
<dbReference type="GO" id="GO:0003677">
    <property type="term" value="F:DNA binding"/>
    <property type="evidence" value="ECO:0007669"/>
    <property type="project" value="InterPro"/>
</dbReference>
<evidence type="ECO:0000313" key="2">
    <source>
        <dbReference type="EMBL" id="ABL71406.1"/>
    </source>
</evidence>
<accession>A1B7B2</accession>
<proteinExistence type="predicted"/>
<feature type="domain" description="HTH cro/C1-type" evidence="1">
    <location>
        <begin position="15"/>
        <end position="69"/>
    </location>
</feature>
<dbReference type="KEGG" id="pde:Pden_3332"/>
<dbReference type="InterPro" id="IPR001387">
    <property type="entry name" value="Cro/C1-type_HTH"/>
</dbReference>
<dbReference type="OrthoDB" id="9796786at2"/>
<dbReference type="Proteomes" id="UP000000361">
    <property type="component" value="Chromosome 2"/>
</dbReference>
<sequence length="292" mass="32636">MSFEPDWATPPGASIARLLSAKELPAEELAEELGLDDAGFDLLIAGERRITADIAATLSEYLGSTAEFWLRRDEIYYAEIDRLSVAHSSNLDEWTKCLPTRQMSQFGWIRKNLRSNNLADELLKFFGCESISEWKAIYTSGLDAVSFRTSSSFHADDLATLAWKRAGEIQASQIDLCEFSRSDFNRLLPELKRLGFIRDPKELVANLRARLAQVGVALTTARAPAGCRASGATWRLEQGNPIIHLSFRHLSDDHFWFTLYHEAAHIALNHGEHVGYDTKCAANLGSGFITNK</sequence>
<evidence type="ECO:0000313" key="3">
    <source>
        <dbReference type="Proteomes" id="UP000000361"/>
    </source>
</evidence>
<dbReference type="AlphaFoldDB" id="A1B7B2"/>
<evidence type="ECO:0000259" key="1">
    <source>
        <dbReference type="PROSITE" id="PS50943"/>
    </source>
</evidence>
<dbReference type="RefSeq" id="WP_011749591.1">
    <property type="nucleotide sequence ID" value="NC_008687.1"/>
</dbReference>
<gene>
    <name evidence="2" type="ordered locus">Pden_3332</name>
</gene>
<dbReference type="InterPro" id="IPR010982">
    <property type="entry name" value="Lambda_DNA-bd_dom_sf"/>
</dbReference>
<dbReference type="eggNOG" id="COG3093">
    <property type="taxonomic scope" value="Bacteria"/>
</dbReference>
<dbReference type="Gene3D" id="1.10.260.40">
    <property type="entry name" value="lambda repressor-like DNA-binding domains"/>
    <property type="match status" value="1"/>
</dbReference>
<dbReference type="SUPFAM" id="SSF47413">
    <property type="entry name" value="lambda repressor-like DNA-binding domains"/>
    <property type="match status" value="1"/>
</dbReference>
<dbReference type="GeneID" id="93452996"/>
<name>A1B7B2_PARDP</name>
<dbReference type="STRING" id="318586.Pden_3332"/>
<keyword evidence="3" id="KW-1185">Reference proteome</keyword>